<keyword evidence="5" id="KW-1185">Reference proteome</keyword>
<accession>A0A5C4S0B5</accession>
<evidence type="ECO:0000313" key="5">
    <source>
        <dbReference type="Proteomes" id="UP000309544"/>
    </source>
</evidence>
<dbReference type="PANTHER" id="PTHR43022">
    <property type="entry name" value="PROTEIN SMF"/>
    <property type="match status" value="1"/>
</dbReference>
<dbReference type="Gene3D" id="1.10.10.10">
    <property type="entry name" value="Winged helix-like DNA-binding domain superfamily/Winged helix DNA-binding domain"/>
    <property type="match status" value="1"/>
</dbReference>
<dbReference type="InterPro" id="IPR003488">
    <property type="entry name" value="DprA"/>
</dbReference>
<dbReference type="Pfam" id="PF17782">
    <property type="entry name" value="WHD_DprA"/>
    <property type="match status" value="1"/>
</dbReference>
<dbReference type="InterPro" id="IPR036388">
    <property type="entry name" value="WH-like_DNA-bd_sf"/>
</dbReference>
<dbReference type="InterPro" id="IPR041614">
    <property type="entry name" value="DprA_WH"/>
</dbReference>
<feature type="domain" description="DprA winged helix" evidence="3">
    <location>
        <begin position="319"/>
        <end position="378"/>
    </location>
</feature>
<dbReference type="Proteomes" id="UP000309544">
    <property type="component" value="Unassembled WGS sequence"/>
</dbReference>
<reference evidence="4 5" key="1">
    <citation type="submission" date="2019-05" db="EMBL/GenBank/DDBJ databases">
        <title>Draft Whole-Genome sequence of the green sulfur bacterium Prosthecochloris vibrioformis DSM 260.</title>
        <authorList>
            <person name="Meyer T.E."/>
            <person name="Kyndt J.A."/>
        </authorList>
    </citation>
    <scope>NUCLEOTIDE SEQUENCE [LARGE SCALE GENOMIC DNA]</scope>
    <source>
        <strain evidence="4 5">DSM 260</strain>
    </source>
</reference>
<protein>
    <submittedName>
        <fullName evidence="4">DNA-protecting protein DprA</fullName>
    </submittedName>
</protein>
<name>A0A5C4S0B5_PROVB</name>
<dbReference type="InterPro" id="IPR057666">
    <property type="entry name" value="DrpA_SLOG"/>
</dbReference>
<organism evidence="4 5">
    <name type="scientific">Prosthecochloris vibrioformis</name>
    <name type="common">Chlorobium vibrioforme</name>
    <dbReference type="NCBI Taxonomy" id="1098"/>
    <lineage>
        <taxon>Bacteria</taxon>
        <taxon>Pseudomonadati</taxon>
        <taxon>Chlorobiota</taxon>
        <taxon>Chlorobiia</taxon>
        <taxon>Chlorobiales</taxon>
        <taxon>Chlorobiaceae</taxon>
        <taxon>Prosthecochloris</taxon>
    </lineage>
</organism>
<dbReference type="AlphaFoldDB" id="A0A5C4S0B5"/>
<dbReference type="RefSeq" id="WP_139626564.1">
    <property type="nucleotide sequence ID" value="NZ_VDCI01000004.1"/>
</dbReference>
<dbReference type="SUPFAM" id="SSF102405">
    <property type="entry name" value="MCP/YpsA-like"/>
    <property type="match status" value="1"/>
</dbReference>
<evidence type="ECO:0000256" key="1">
    <source>
        <dbReference type="ARBA" id="ARBA00006525"/>
    </source>
</evidence>
<comment type="similarity">
    <text evidence="1">Belongs to the DprA/Smf family.</text>
</comment>
<sequence>MSSPRSDRHSDILDLLVLTRIKGLGPARIGALLRKAQTPEAIFRFSRHDLISTPGIGATLAESIASELRNHPHTSRIRNDAARMLDKLPAQGITIVTLLDPSYPPLLREIYDPPPCLFIRGNLECANATTLAVVGTRNATAYGKKATDRITTQLASAGVTIVSGLAYGIDTAAHHATLQAGGTTIAVLAGGVDNPYTDPKGKLWPRIAEHGALVSEEWPNTPIAPNLFPKRNRIISGLSQGTLIVESHNKGGSLITAASAIEQNREVFAIPGPIFSRSSEGPNNLIERGQAKLVTSAGSILAELMPSLIQPTLFAEPAPHQPQKTPLSKQEQLILTALQEGPLHIDIIAQQTNIPSPELLVILFDMELQHQVEQHPGQIFTSSG</sequence>
<dbReference type="InterPro" id="IPR010994">
    <property type="entry name" value="RuvA_2-like"/>
</dbReference>
<gene>
    <name evidence="4" type="primary">dprA</name>
    <name evidence="4" type="ORF">FGF68_06055</name>
</gene>
<feature type="domain" description="Smf/DprA SLOG" evidence="2">
    <location>
        <begin position="95"/>
        <end position="304"/>
    </location>
</feature>
<dbReference type="Pfam" id="PF14520">
    <property type="entry name" value="HHH_5"/>
    <property type="match status" value="1"/>
</dbReference>
<dbReference type="Pfam" id="PF02481">
    <property type="entry name" value="DNA_processg_A"/>
    <property type="match status" value="1"/>
</dbReference>
<dbReference type="EMBL" id="VDCI01000004">
    <property type="protein sequence ID" value="TNJ36629.1"/>
    <property type="molecule type" value="Genomic_DNA"/>
</dbReference>
<dbReference type="SUPFAM" id="SSF47781">
    <property type="entry name" value="RuvA domain 2-like"/>
    <property type="match status" value="1"/>
</dbReference>
<dbReference type="Gene3D" id="3.40.50.450">
    <property type="match status" value="1"/>
</dbReference>
<dbReference type="PANTHER" id="PTHR43022:SF1">
    <property type="entry name" value="PROTEIN SMF"/>
    <property type="match status" value="1"/>
</dbReference>
<evidence type="ECO:0000259" key="2">
    <source>
        <dbReference type="Pfam" id="PF02481"/>
    </source>
</evidence>
<evidence type="ECO:0000259" key="3">
    <source>
        <dbReference type="Pfam" id="PF17782"/>
    </source>
</evidence>
<proteinExistence type="inferred from homology"/>
<comment type="caution">
    <text evidence="4">The sequence shown here is derived from an EMBL/GenBank/DDBJ whole genome shotgun (WGS) entry which is preliminary data.</text>
</comment>
<dbReference type="NCBIfam" id="TIGR00732">
    <property type="entry name" value="dprA"/>
    <property type="match status" value="1"/>
</dbReference>
<evidence type="ECO:0000313" key="4">
    <source>
        <dbReference type="EMBL" id="TNJ36629.1"/>
    </source>
</evidence>
<dbReference type="GO" id="GO:0009294">
    <property type="term" value="P:DNA-mediated transformation"/>
    <property type="evidence" value="ECO:0007669"/>
    <property type="project" value="InterPro"/>
</dbReference>